<sequence>MPAAPGHPDIPLLRTAPADRRNPTRRRAPSRIRRLLETGWHSRSPWRNLMSKAAVLPVGIITTLIAASGLLVTASPAMAATPNLQLPFPCGQQWRLDTWGHAPALDMVKEPDQQGTEGATLIAPAAGTVNKSFYHSNAGNVIQINHGGGYFTTYLHLESRAVSVGAKVQMGSRIGKVGKTGPTSNGHPHLHFELGYDADGDGEASWGFAGSERVKPTFAGVAYGGANEQTWRNVTSHNCSVGASGHDFNGDGRADVIARNATTKDLHLYLGNGTGGFQSGTGDR</sequence>
<gene>
    <name evidence="4" type="ORF">FLX08_39770</name>
</gene>
<dbReference type="InterPro" id="IPR028994">
    <property type="entry name" value="Integrin_alpha_N"/>
</dbReference>
<accession>A0A544XKT3</accession>
<keyword evidence="2" id="KW-0472">Membrane</keyword>
<dbReference type="GO" id="GO:0004222">
    <property type="term" value="F:metalloendopeptidase activity"/>
    <property type="evidence" value="ECO:0007669"/>
    <property type="project" value="TreeGrafter"/>
</dbReference>
<evidence type="ECO:0000259" key="3">
    <source>
        <dbReference type="Pfam" id="PF01551"/>
    </source>
</evidence>
<dbReference type="SUPFAM" id="SSF69318">
    <property type="entry name" value="Integrin alpha N-terminal domain"/>
    <property type="match status" value="1"/>
</dbReference>
<keyword evidence="2" id="KW-0812">Transmembrane</keyword>
<evidence type="ECO:0000313" key="5">
    <source>
        <dbReference type="Proteomes" id="UP000316541"/>
    </source>
</evidence>
<feature type="transmembrane region" description="Helical" evidence="2">
    <location>
        <begin position="53"/>
        <end position="74"/>
    </location>
</feature>
<organism evidence="4 5">
    <name type="scientific">Microbispora hainanensis</name>
    <dbReference type="NCBI Taxonomy" id="568844"/>
    <lineage>
        <taxon>Bacteria</taxon>
        <taxon>Bacillati</taxon>
        <taxon>Actinomycetota</taxon>
        <taxon>Actinomycetes</taxon>
        <taxon>Streptosporangiales</taxon>
        <taxon>Streptosporangiaceae</taxon>
        <taxon>Microbispora</taxon>
    </lineage>
</organism>
<comment type="caution">
    <text evidence="4">The sequence shown here is derived from an EMBL/GenBank/DDBJ whole genome shotgun (WGS) entry which is preliminary data.</text>
</comment>
<dbReference type="CDD" id="cd12797">
    <property type="entry name" value="M23_peptidase"/>
    <property type="match status" value="1"/>
</dbReference>
<dbReference type="InterPro" id="IPR016047">
    <property type="entry name" value="M23ase_b-sheet_dom"/>
</dbReference>
<reference evidence="4 5" key="1">
    <citation type="submission" date="2019-07" db="EMBL/GenBank/DDBJ databases">
        <title>Microbispora hainanensis DSM 45428.</title>
        <authorList>
            <person name="Thawai C."/>
        </authorList>
    </citation>
    <scope>NUCLEOTIDE SEQUENCE [LARGE SCALE GENOMIC DNA]</scope>
    <source>
        <strain evidence="4 5">DSM 45428</strain>
    </source>
</reference>
<evidence type="ECO:0000313" key="4">
    <source>
        <dbReference type="EMBL" id="TQS05076.1"/>
    </source>
</evidence>
<dbReference type="Gene3D" id="2.70.70.10">
    <property type="entry name" value="Glucose Permease (Domain IIA)"/>
    <property type="match status" value="1"/>
</dbReference>
<dbReference type="Pfam" id="PF01551">
    <property type="entry name" value="Peptidase_M23"/>
    <property type="match status" value="1"/>
</dbReference>
<name>A0A544XKT3_9ACTN</name>
<dbReference type="PANTHER" id="PTHR21666">
    <property type="entry name" value="PEPTIDASE-RELATED"/>
    <property type="match status" value="1"/>
</dbReference>
<keyword evidence="2" id="KW-1133">Transmembrane helix</keyword>
<dbReference type="InterPro" id="IPR011055">
    <property type="entry name" value="Dup_hybrid_motif"/>
</dbReference>
<feature type="region of interest" description="Disordered" evidence="1">
    <location>
        <begin position="1"/>
        <end position="28"/>
    </location>
</feature>
<dbReference type="InterPro" id="IPR050570">
    <property type="entry name" value="Cell_wall_metabolism_enzyme"/>
</dbReference>
<feature type="domain" description="M23ase beta-sheet core" evidence="3">
    <location>
        <begin position="114"/>
        <end position="196"/>
    </location>
</feature>
<feature type="non-terminal residue" evidence="4">
    <location>
        <position position="284"/>
    </location>
</feature>
<dbReference type="Proteomes" id="UP000316541">
    <property type="component" value="Unassembled WGS sequence"/>
</dbReference>
<dbReference type="EMBL" id="VIRM01000127">
    <property type="protein sequence ID" value="TQS05076.1"/>
    <property type="molecule type" value="Genomic_DNA"/>
</dbReference>
<evidence type="ECO:0000256" key="2">
    <source>
        <dbReference type="SAM" id="Phobius"/>
    </source>
</evidence>
<evidence type="ECO:0000256" key="1">
    <source>
        <dbReference type="SAM" id="MobiDB-lite"/>
    </source>
</evidence>
<protein>
    <submittedName>
        <fullName evidence="4">VCBS repeat domain-containing M23 family metallopeptidase</fullName>
    </submittedName>
</protein>
<dbReference type="PANTHER" id="PTHR21666:SF270">
    <property type="entry name" value="MUREIN HYDROLASE ACTIVATOR ENVC"/>
    <property type="match status" value="1"/>
</dbReference>
<dbReference type="AlphaFoldDB" id="A0A544XKT3"/>
<dbReference type="SUPFAM" id="SSF51261">
    <property type="entry name" value="Duplicated hybrid motif"/>
    <property type="match status" value="1"/>
</dbReference>
<proteinExistence type="predicted"/>